<dbReference type="InterPro" id="IPR010982">
    <property type="entry name" value="Lambda_DNA-bd_dom_sf"/>
</dbReference>
<organism evidence="3 4">
    <name type="scientific">Roseofilum acuticapitatum BLCC-M154</name>
    <dbReference type="NCBI Taxonomy" id="3022444"/>
    <lineage>
        <taxon>Bacteria</taxon>
        <taxon>Bacillati</taxon>
        <taxon>Cyanobacteriota</taxon>
        <taxon>Cyanophyceae</taxon>
        <taxon>Desertifilales</taxon>
        <taxon>Desertifilaceae</taxon>
        <taxon>Roseofilum</taxon>
        <taxon>Roseofilum acuticapitatum</taxon>
    </lineage>
</organism>
<proteinExistence type="predicted"/>
<dbReference type="CDD" id="cd00093">
    <property type="entry name" value="HTH_XRE"/>
    <property type="match status" value="1"/>
</dbReference>
<dbReference type="PROSITE" id="PS50943">
    <property type="entry name" value="HTH_CROC1"/>
    <property type="match status" value="1"/>
</dbReference>
<evidence type="ECO:0000259" key="2">
    <source>
        <dbReference type="PROSITE" id="PS50943"/>
    </source>
</evidence>
<dbReference type="SUPFAM" id="SSF47413">
    <property type="entry name" value="lambda repressor-like DNA-binding domains"/>
    <property type="match status" value="1"/>
</dbReference>
<dbReference type="PANTHER" id="PTHR46558:SF4">
    <property type="entry name" value="DNA-BIDING PHAGE PROTEIN"/>
    <property type="match status" value="1"/>
</dbReference>
<comment type="caution">
    <text evidence="3">The sequence shown here is derived from an EMBL/GenBank/DDBJ whole genome shotgun (WGS) entry which is preliminary data.</text>
</comment>
<dbReference type="Proteomes" id="UP001235303">
    <property type="component" value="Unassembled WGS sequence"/>
</dbReference>
<protein>
    <submittedName>
        <fullName evidence="3">Helix-turn-helix transcriptional regulator</fullName>
    </submittedName>
</protein>
<reference evidence="3 4" key="1">
    <citation type="submission" date="2023-01" db="EMBL/GenBank/DDBJ databases">
        <title>Novel diversity within Roseofilum (Cyanobacteria; Desertifilaceae) from marine benthic mats with descriptions of four novel species.</title>
        <authorList>
            <person name="Wang Y."/>
            <person name="Berthold D.E."/>
            <person name="Hu J."/>
            <person name="Lefler F.W."/>
            <person name="Laughinghouse H.D. IV."/>
        </authorList>
    </citation>
    <scope>NUCLEOTIDE SEQUENCE [LARGE SCALE GENOMIC DNA]</scope>
    <source>
        <strain evidence="3 4">BLCC-M154</strain>
    </source>
</reference>
<dbReference type="RefSeq" id="WP_283755223.1">
    <property type="nucleotide sequence ID" value="NZ_JAQOSP010000116.1"/>
</dbReference>
<name>A0ABT7AX81_9CYAN</name>
<evidence type="ECO:0000313" key="3">
    <source>
        <dbReference type="EMBL" id="MDJ1171470.1"/>
    </source>
</evidence>
<keyword evidence="1" id="KW-0238">DNA-binding</keyword>
<dbReference type="Pfam" id="PF01381">
    <property type="entry name" value="HTH_3"/>
    <property type="match status" value="1"/>
</dbReference>
<accession>A0ABT7AX81</accession>
<evidence type="ECO:0000313" key="4">
    <source>
        <dbReference type="Proteomes" id="UP001235303"/>
    </source>
</evidence>
<gene>
    <name evidence="3" type="ORF">PMG71_18725</name>
</gene>
<dbReference type="EMBL" id="JAQOSP010000116">
    <property type="protein sequence ID" value="MDJ1171470.1"/>
    <property type="molecule type" value="Genomic_DNA"/>
</dbReference>
<feature type="domain" description="HTH cro/C1-type" evidence="2">
    <location>
        <begin position="9"/>
        <end position="63"/>
    </location>
</feature>
<dbReference type="PANTHER" id="PTHR46558">
    <property type="entry name" value="TRACRIPTIONAL REGULATORY PROTEIN-RELATED-RELATED"/>
    <property type="match status" value="1"/>
</dbReference>
<evidence type="ECO:0000256" key="1">
    <source>
        <dbReference type="ARBA" id="ARBA00023125"/>
    </source>
</evidence>
<dbReference type="SMART" id="SM00530">
    <property type="entry name" value="HTH_XRE"/>
    <property type="match status" value="1"/>
</dbReference>
<dbReference type="Gene3D" id="1.10.260.40">
    <property type="entry name" value="lambda repressor-like DNA-binding domains"/>
    <property type="match status" value="1"/>
</dbReference>
<sequence length="328" mass="38121">MDHQLNNAIKNARIKAGLSQEQLAELIGVDRTYISFLETGKRSPSMETFFQLLKYLDIELDFLPYEWLKKLYFVCKQYNLEIETLADTINDPKVIPMLRGKAFEFTACKILNETLDPRKYQVSNPRLNAQSTQKDIDIELTDLISTKQYAIECKLSAKGSFEYNVKGQEDLVSMKVKCMRSRTLGQVAAQRKSKNERIDSSLLMIHNDQYLSSDFDFVITSIANAFYKTNKDNGLYYWSPSKDGEFFLNLIGVNNQEEAFYKTYIAKSKDLAVYPENNIQCTRRKCESKKNCGFIPNYPYIYFHKSTGKVMHPWVETKNFMILLEDLK</sequence>
<dbReference type="InterPro" id="IPR001387">
    <property type="entry name" value="Cro/C1-type_HTH"/>
</dbReference>
<keyword evidence="4" id="KW-1185">Reference proteome</keyword>